<proteinExistence type="inferred from homology"/>
<dbReference type="Proteomes" id="UP001258945">
    <property type="component" value="Unassembled WGS sequence"/>
</dbReference>
<feature type="active site" description="Proton donor" evidence="6">
    <location>
        <position position="120"/>
    </location>
</feature>
<dbReference type="Gene3D" id="3.40.50.170">
    <property type="entry name" value="Formyl transferase, N-terminal domain"/>
    <property type="match status" value="1"/>
</dbReference>
<sequence>MTGAAGGEDRRPRVAVLISGRGSNMAALLEAAADPSYPARIALVLSNRAGAAGLARAEAAGIPVAVVESRGHKGDRAGFEAAMQAVLEAHRIGMIALAGFMRVLTEDFTRRWEGRMLNIHPSLLPAFPGLDTHARALAAGVRLHGCTVHLVSAGVDEGPILAQAAVPVLPGDDEAALAARVLEQEHRLYPAALAWMARWLGGYGEGRLPAMARIAAGATAMLAPATGALANPLPSLAALPTEKA</sequence>
<dbReference type="InterPro" id="IPR036477">
    <property type="entry name" value="Formyl_transf_N_sf"/>
</dbReference>
<evidence type="ECO:0000313" key="9">
    <source>
        <dbReference type="Proteomes" id="UP001258945"/>
    </source>
</evidence>
<protein>
    <recommendedName>
        <fullName evidence="6">Phosphoribosylglycinamide formyltransferase</fullName>
        <ecNumber evidence="6">2.1.2.2</ecNumber>
    </recommendedName>
    <alternativeName>
        <fullName evidence="6">5'-phosphoribosylglycinamide transformylase</fullName>
    </alternativeName>
    <alternativeName>
        <fullName evidence="6">GAR transformylase</fullName>
        <shortName evidence="6">GART</shortName>
    </alternativeName>
</protein>
<keyword evidence="2 6" id="KW-0808">Transferase</keyword>
<feature type="binding site" evidence="6">
    <location>
        <begin position="22"/>
        <end position="24"/>
    </location>
    <ligand>
        <name>N(1)-(5-phospho-beta-D-ribosyl)glycinamide</name>
        <dbReference type="ChEBI" id="CHEBI:143788"/>
    </ligand>
</feature>
<dbReference type="HAMAP" id="MF_01930">
    <property type="entry name" value="PurN"/>
    <property type="match status" value="1"/>
</dbReference>
<comment type="caution">
    <text evidence="6">Lacks conserved residue(s) required for the propagation of feature annotation.</text>
</comment>
<dbReference type="InterPro" id="IPR002376">
    <property type="entry name" value="Formyl_transf_N"/>
</dbReference>
<organism evidence="8 9">
    <name type="scientific">Roseomonas gilardii</name>
    <dbReference type="NCBI Taxonomy" id="257708"/>
    <lineage>
        <taxon>Bacteria</taxon>
        <taxon>Pseudomonadati</taxon>
        <taxon>Pseudomonadota</taxon>
        <taxon>Alphaproteobacteria</taxon>
        <taxon>Acetobacterales</taxon>
        <taxon>Roseomonadaceae</taxon>
        <taxon>Roseomonas</taxon>
    </lineage>
</organism>
<dbReference type="PROSITE" id="PS00373">
    <property type="entry name" value="GART"/>
    <property type="match status" value="1"/>
</dbReference>
<feature type="binding site" evidence="6">
    <location>
        <position position="118"/>
    </location>
    <ligand>
        <name>(6R)-10-formyltetrahydrofolate</name>
        <dbReference type="ChEBI" id="CHEBI:195366"/>
    </ligand>
</feature>
<dbReference type="EC" id="2.1.2.2" evidence="6"/>
<comment type="pathway">
    <text evidence="1 6">Purine metabolism; IMP biosynthesis via de novo pathway; N(2)-formyl-N(1)-(5-phospho-D-ribosyl)glycinamide from N(1)-(5-phospho-D-ribosyl)glycinamide (10-formyl THF route): step 1/1.</text>
</comment>
<comment type="caution">
    <text evidence="8">The sequence shown here is derived from an EMBL/GenBank/DDBJ whole genome shotgun (WGS) entry which is preliminary data.</text>
</comment>
<comment type="function">
    <text evidence="6">Catalyzes the transfer of a formyl group from 10-formyltetrahydrofolate to 5-phospho-ribosyl-glycinamide (GAR), producing 5-phospho-ribosyl-N-formylglycinamide (FGAR) and tetrahydrofolate.</text>
</comment>
<evidence type="ECO:0000256" key="4">
    <source>
        <dbReference type="ARBA" id="ARBA00038440"/>
    </source>
</evidence>
<dbReference type="PANTHER" id="PTHR43369:SF2">
    <property type="entry name" value="PHOSPHORIBOSYLGLYCINAMIDE FORMYLTRANSFERASE"/>
    <property type="match status" value="1"/>
</dbReference>
<feature type="binding site" evidence="6">
    <location>
        <position position="76"/>
    </location>
    <ligand>
        <name>(6R)-10-formyltetrahydrofolate</name>
        <dbReference type="ChEBI" id="CHEBI:195366"/>
    </ligand>
</feature>
<dbReference type="InterPro" id="IPR004607">
    <property type="entry name" value="GART"/>
</dbReference>
<dbReference type="PANTHER" id="PTHR43369">
    <property type="entry name" value="PHOSPHORIBOSYLGLYCINAMIDE FORMYLTRANSFERASE"/>
    <property type="match status" value="1"/>
</dbReference>
<dbReference type="CDD" id="cd08645">
    <property type="entry name" value="FMT_core_GART"/>
    <property type="match status" value="1"/>
</dbReference>
<comment type="catalytic activity">
    <reaction evidence="5 6">
        <text>N(1)-(5-phospho-beta-D-ribosyl)glycinamide + (6R)-10-formyltetrahydrofolate = N(2)-formyl-N(1)-(5-phospho-beta-D-ribosyl)glycinamide + (6S)-5,6,7,8-tetrahydrofolate + H(+)</text>
        <dbReference type="Rhea" id="RHEA:15053"/>
        <dbReference type="ChEBI" id="CHEBI:15378"/>
        <dbReference type="ChEBI" id="CHEBI:57453"/>
        <dbReference type="ChEBI" id="CHEBI:143788"/>
        <dbReference type="ChEBI" id="CHEBI:147286"/>
        <dbReference type="ChEBI" id="CHEBI:195366"/>
        <dbReference type="EC" id="2.1.2.2"/>
    </reaction>
</comment>
<name>A0ABU3MFE1_9PROT</name>
<accession>A0ABU3MFE1</accession>
<gene>
    <name evidence="6 8" type="primary">purN</name>
    <name evidence="8" type="ORF">RQ831_11225</name>
</gene>
<reference evidence="8 9" key="1">
    <citation type="journal article" date="2019" name="Microb. Pathog.">
        <title>Comparison of VITEK 2, MALDI-TOF MS, 16S rRNA gene sequencing, and whole-genome sequencing for identification of Roseomonas mucosa.</title>
        <authorList>
            <person name="Rudolph W.W."/>
            <person name="Gunzer F."/>
            <person name="Trauth M."/>
            <person name="Bunk B."/>
            <person name="Bigge R."/>
            <person name="Schrottner P."/>
        </authorList>
    </citation>
    <scope>NUCLEOTIDE SEQUENCE [LARGE SCALE GENOMIC DNA]</scope>
    <source>
        <strain evidence="8 9">DSM 103800</strain>
    </source>
</reference>
<keyword evidence="3 6" id="KW-0658">Purine biosynthesis</keyword>
<dbReference type="EMBL" id="JAVVDO010000016">
    <property type="protein sequence ID" value="MDT8331627.1"/>
    <property type="molecule type" value="Genomic_DNA"/>
</dbReference>
<evidence type="ECO:0000256" key="3">
    <source>
        <dbReference type="ARBA" id="ARBA00022755"/>
    </source>
</evidence>
<feature type="domain" description="Formyl transferase N-terminal" evidence="7">
    <location>
        <begin position="13"/>
        <end position="193"/>
    </location>
</feature>
<dbReference type="InterPro" id="IPR001555">
    <property type="entry name" value="GART_AS"/>
</dbReference>
<evidence type="ECO:0000256" key="2">
    <source>
        <dbReference type="ARBA" id="ARBA00022679"/>
    </source>
</evidence>
<evidence type="ECO:0000259" key="7">
    <source>
        <dbReference type="Pfam" id="PF00551"/>
    </source>
</evidence>
<keyword evidence="9" id="KW-1185">Reference proteome</keyword>
<dbReference type="SUPFAM" id="SSF53328">
    <property type="entry name" value="Formyltransferase"/>
    <property type="match status" value="1"/>
</dbReference>
<feature type="site" description="Raises pKa of active site His" evidence="6">
    <location>
        <position position="156"/>
    </location>
</feature>
<comment type="similarity">
    <text evidence="4 6">Belongs to the GART family.</text>
</comment>
<evidence type="ECO:0000313" key="8">
    <source>
        <dbReference type="EMBL" id="MDT8331627.1"/>
    </source>
</evidence>
<dbReference type="NCBIfam" id="TIGR00639">
    <property type="entry name" value="PurN"/>
    <property type="match status" value="1"/>
</dbReference>
<evidence type="ECO:0000256" key="6">
    <source>
        <dbReference type="HAMAP-Rule" id="MF_01930"/>
    </source>
</evidence>
<evidence type="ECO:0000256" key="5">
    <source>
        <dbReference type="ARBA" id="ARBA00047664"/>
    </source>
</evidence>
<evidence type="ECO:0000256" key="1">
    <source>
        <dbReference type="ARBA" id="ARBA00005054"/>
    </source>
</evidence>
<dbReference type="Pfam" id="PF00551">
    <property type="entry name" value="Formyl_trans_N"/>
    <property type="match status" value="1"/>
</dbReference>
<dbReference type="GO" id="GO:0004644">
    <property type="term" value="F:phosphoribosylglycinamide formyltransferase activity"/>
    <property type="evidence" value="ECO:0007669"/>
    <property type="project" value="UniProtKB-EC"/>
</dbReference>